<sequence length="346" mass="36269">MAADIPTTMKAWLVVKNGEPKDVLSLKTDCPVPSNIKSCNVLVKVNYAALNPADLNFMTSIPSWVPFRRNPVPGLDFAGEVVKRGPSVPNESGIEVGTEVCGALNVMSVAVGRGSLAEYIEVPASKVVVKPKGVEMKDAAGALGIAGQTAYIVLKEAGVKPGDHVLVNGASGGVGSVLVQVAKAKGAIVHAVCSGANADLVKGLGADEVIDYKTHESLTAHLASVFVSNPLHAIVDCVGSDELFQKCAQYTEKNGIFVTIVGAVGAGPIVRSKLLPVALGGVPRRYKLLALWPDGAIAKEVAKWVEDGHFKHFLTDSVFPMEDAIKGYERVASKRSKGKVIIKIAS</sequence>
<keyword evidence="1" id="KW-0560">Oxidoreductase</keyword>
<dbReference type="InterPro" id="IPR013154">
    <property type="entry name" value="ADH-like_N"/>
</dbReference>
<dbReference type="InterPro" id="IPR020843">
    <property type="entry name" value="ER"/>
</dbReference>
<dbReference type="SUPFAM" id="SSF51735">
    <property type="entry name" value="NAD(P)-binding Rossmann-fold domains"/>
    <property type="match status" value="1"/>
</dbReference>
<dbReference type="Proteomes" id="UP000078576">
    <property type="component" value="Unassembled WGS sequence"/>
</dbReference>
<protein>
    <recommendedName>
        <fullName evidence="2">Enoyl reductase (ER) domain-containing protein</fullName>
    </recommendedName>
</protein>
<dbReference type="STRING" id="694573.A0A194V6W1"/>
<dbReference type="PROSITE" id="PS01162">
    <property type="entry name" value="QOR_ZETA_CRYSTAL"/>
    <property type="match status" value="1"/>
</dbReference>
<dbReference type="InterPro" id="IPR050700">
    <property type="entry name" value="YIM1/Zinc_Alcohol_DH_Fams"/>
</dbReference>
<dbReference type="InterPro" id="IPR002364">
    <property type="entry name" value="Quin_OxRdtase/zeta-crystal_CS"/>
</dbReference>
<evidence type="ECO:0000313" key="3">
    <source>
        <dbReference type="EMBL" id="KUI59722.1"/>
    </source>
</evidence>
<dbReference type="GO" id="GO:0005739">
    <property type="term" value="C:mitochondrion"/>
    <property type="evidence" value="ECO:0007669"/>
    <property type="project" value="TreeGrafter"/>
</dbReference>
<dbReference type="CDD" id="cd08267">
    <property type="entry name" value="MDR1"/>
    <property type="match status" value="1"/>
</dbReference>
<accession>A0A194V6W1</accession>
<dbReference type="SMART" id="SM00829">
    <property type="entry name" value="PKS_ER"/>
    <property type="match status" value="1"/>
</dbReference>
<reference evidence="4" key="1">
    <citation type="submission" date="2014-12" db="EMBL/GenBank/DDBJ databases">
        <title>Genome Sequence of Valsa Canker Pathogens Uncovers a Specific Adaption of Colonization on Woody Bark.</title>
        <authorList>
            <person name="Yin Z."/>
            <person name="Liu H."/>
            <person name="Gao X."/>
            <person name="Li Z."/>
            <person name="Song N."/>
            <person name="Ke X."/>
            <person name="Dai Q."/>
            <person name="Wu Y."/>
            <person name="Sun Y."/>
            <person name="Xu J.-R."/>
            <person name="Kang Z.K."/>
            <person name="Wang L."/>
            <person name="Huang L."/>
        </authorList>
    </citation>
    <scope>NUCLEOTIDE SEQUENCE [LARGE SCALE GENOMIC DNA]</scope>
    <source>
        <strain evidence="4">SXYL134</strain>
    </source>
</reference>
<dbReference type="SUPFAM" id="SSF50129">
    <property type="entry name" value="GroES-like"/>
    <property type="match status" value="1"/>
</dbReference>
<evidence type="ECO:0000259" key="2">
    <source>
        <dbReference type="SMART" id="SM00829"/>
    </source>
</evidence>
<organism evidence="3 4">
    <name type="scientific">Cytospora mali</name>
    <name type="common">Apple Valsa canker fungus</name>
    <name type="synonym">Valsa mali</name>
    <dbReference type="NCBI Taxonomy" id="578113"/>
    <lineage>
        <taxon>Eukaryota</taxon>
        <taxon>Fungi</taxon>
        <taxon>Dikarya</taxon>
        <taxon>Ascomycota</taxon>
        <taxon>Pezizomycotina</taxon>
        <taxon>Sordariomycetes</taxon>
        <taxon>Sordariomycetidae</taxon>
        <taxon>Diaporthales</taxon>
        <taxon>Cytosporaceae</taxon>
        <taxon>Cytospora</taxon>
    </lineage>
</organism>
<name>A0A194V6W1_CYTMA</name>
<dbReference type="GO" id="GO:0008270">
    <property type="term" value="F:zinc ion binding"/>
    <property type="evidence" value="ECO:0007669"/>
    <property type="project" value="InterPro"/>
</dbReference>
<keyword evidence="4" id="KW-1185">Reference proteome</keyword>
<dbReference type="Gene3D" id="3.90.180.10">
    <property type="entry name" value="Medium-chain alcohol dehydrogenases, catalytic domain"/>
    <property type="match status" value="1"/>
</dbReference>
<dbReference type="PANTHER" id="PTHR11695:SF294">
    <property type="entry name" value="RETICULON-4-INTERACTING PROTEIN 1, MITOCHONDRIAL"/>
    <property type="match status" value="1"/>
</dbReference>
<dbReference type="PANTHER" id="PTHR11695">
    <property type="entry name" value="ALCOHOL DEHYDROGENASE RELATED"/>
    <property type="match status" value="1"/>
</dbReference>
<dbReference type="GO" id="GO:0016491">
    <property type="term" value="F:oxidoreductase activity"/>
    <property type="evidence" value="ECO:0007669"/>
    <property type="project" value="UniProtKB-KW"/>
</dbReference>
<dbReference type="Pfam" id="PF13602">
    <property type="entry name" value="ADH_zinc_N_2"/>
    <property type="match status" value="1"/>
</dbReference>
<dbReference type="InterPro" id="IPR011032">
    <property type="entry name" value="GroES-like_sf"/>
</dbReference>
<feature type="domain" description="Enoyl reductase (ER)" evidence="2">
    <location>
        <begin position="21"/>
        <end position="342"/>
    </location>
</feature>
<dbReference type="Gene3D" id="3.40.50.720">
    <property type="entry name" value="NAD(P)-binding Rossmann-like Domain"/>
    <property type="match status" value="1"/>
</dbReference>
<dbReference type="EMBL" id="KN714735">
    <property type="protein sequence ID" value="KUI59722.1"/>
    <property type="molecule type" value="Genomic_DNA"/>
</dbReference>
<proteinExistence type="predicted"/>
<dbReference type="Pfam" id="PF08240">
    <property type="entry name" value="ADH_N"/>
    <property type="match status" value="1"/>
</dbReference>
<evidence type="ECO:0000313" key="4">
    <source>
        <dbReference type="Proteomes" id="UP000078576"/>
    </source>
</evidence>
<dbReference type="InterPro" id="IPR036291">
    <property type="entry name" value="NAD(P)-bd_dom_sf"/>
</dbReference>
<evidence type="ECO:0000256" key="1">
    <source>
        <dbReference type="ARBA" id="ARBA00023002"/>
    </source>
</evidence>
<dbReference type="OrthoDB" id="3509362at2759"/>
<dbReference type="AlphaFoldDB" id="A0A194V6W1"/>
<gene>
    <name evidence="3" type="ORF">VP1G_06944</name>
</gene>